<evidence type="ECO:0000256" key="1">
    <source>
        <dbReference type="SAM" id="MobiDB-lite"/>
    </source>
</evidence>
<reference evidence="2" key="1">
    <citation type="journal article" date="2014" name="Genome Biol.">
        <title>Transcriptome and methylome profiling reveals relics of genome dominance in the mesopolyploid Brassica oleracea.</title>
        <authorList>
            <person name="Parkin I.A."/>
            <person name="Koh C."/>
            <person name="Tang H."/>
            <person name="Robinson S.J."/>
            <person name="Kagale S."/>
            <person name="Clarke W.E."/>
            <person name="Town C.D."/>
            <person name="Nixon J."/>
            <person name="Krishnakumar V."/>
            <person name="Bidwell S.L."/>
            <person name="Denoeud F."/>
            <person name="Belcram H."/>
            <person name="Links M.G."/>
            <person name="Just J."/>
            <person name="Clarke C."/>
            <person name="Bender T."/>
            <person name="Huebert T."/>
            <person name="Mason A.S."/>
            <person name="Pires J.C."/>
            <person name="Barker G."/>
            <person name="Moore J."/>
            <person name="Walley P.G."/>
            <person name="Manoli S."/>
            <person name="Batley J."/>
            <person name="Edwards D."/>
            <person name="Nelson M.N."/>
            <person name="Wang X."/>
            <person name="Paterson A.H."/>
            <person name="King G."/>
            <person name="Bancroft I."/>
            <person name="Chalhoub B."/>
            <person name="Sharpe A.G."/>
        </authorList>
    </citation>
    <scope>NUCLEOTIDE SEQUENCE [LARGE SCALE GENOMIC DNA]</scope>
    <source>
        <strain evidence="2">cv. TO1000</strain>
    </source>
</reference>
<proteinExistence type="predicted"/>
<reference evidence="2" key="2">
    <citation type="submission" date="2015-06" db="UniProtKB">
        <authorList>
            <consortium name="EnsemblPlants"/>
        </authorList>
    </citation>
    <scope>IDENTIFICATION</scope>
</reference>
<name>A0A0D2ZTM2_BRAOL</name>
<evidence type="ECO:0000313" key="3">
    <source>
        <dbReference type="Proteomes" id="UP000032141"/>
    </source>
</evidence>
<sequence>MPTKKHDDTPPYDVKSSLLPSNHSSHSSAPHLPLCSSYARTGRLHFRLILWK</sequence>
<dbReference type="EnsemblPlants" id="Bo01102s010.1">
    <property type="protein sequence ID" value="Bo01102s010.1"/>
    <property type="gene ID" value="Bo01102s010"/>
</dbReference>
<keyword evidence="3" id="KW-1185">Reference proteome</keyword>
<dbReference type="AlphaFoldDB" id="A0A0D2ZTM2"/>
<protein>
    <submittedName>
        <fullName evidence="2">Uncharacterized protein</fullName>
    </submittedName>
</protein>
<feature type="compositionally biased region" description="Low complexity" evidence="1">
    <location>
        <begin position="16"/>
        <end position="33"/>
    </location>
</feature>
<evidence type="ECO:0000313" key="2">
    <source>
        <dbReference type="EnsemblPlants" id="Bo01102s010.1"/>
    </source>
</evidence>
<dbReference type="HOGENOM" id="CLU_3090051_0_0_1"/>
<organism evidence="2 3">
    <name type="scientific">Brassica oleracea var. oleracea</name>
    <dbReference type="NCBI Taxonomy" id="109376"/>
    <lineage>
        <taxon>Eukaryota</taxon>
        <taxon>Viridiplantae</taxon>
        <taxon>Streptophyta</taxon>
        <taxon>Embryophyta</taxon>
        <taxon>Tracheophyta</taxon>
        <taxon>Spermatophyta</taxon>
        <taxon>Magnoliopsida</taxon>
        <taxon>eudicotyledons</taxon>
        <taxon>Gunneridae</taxon>
        <taxon>Pentapetalae</taxon>
        <taxon>rosids</taxon>
        <taxon>malvids</taxon>
        <taxon>Brassicales</taxon>
        <taxon>Brassicaceae</taxon>
        <taxon>Brassiceae</taxon>
        <taxon>Brassica</taxon>
    </lineage>
</organism>
<dbReference type="Gramene" id="Bo01102s010.1">
    <property type="protein sequence ID" value="Bo01102s010.1"/>
    <property type="gene ID" value="Bo01102s010"/>
</dbReference>
<dbReference type="Proteomes" id="UP000032141">
    <property type="component" value="Unassembled WGS sequence"/>
</dbReference>
<feature type="region of interest" description="Disordered" evidence="1">
    <location>
        <begin position="1"/>
        <end position="33"/>
    </location>
</feature>
<accession>A0A0D2ZTM2</accession>